<evidence type="ECO:0000313" key="1">
    <source>
        <dbReference type="EMBL" id="GGP64488.1"/>
    </source>
</evidence>
<name>A0A918EFJ7_9PSEU</name>
<evidence type="ECO:0000313" key="2">
    <source>
        <dbReference type="Proteomes" id="UP000639606"/>
    </source>
</evidence>
<dbReference type="Proteomes" id="UP000639606">
    <property type="component" value="Unassembled WGS sequence"/>
</dbReference>
<dbReference type="AlphaFoldDB" id="A0A918EFJ7"/>
<protein>
    <submittedName>
        <fullName evidence="1">Uncharacterized protein</fullName>
    </submittedName>
</protein>
<comment type="caution">
    <text evidence="1">The sequence shown here is derived from an EMBL/GenBank/DDBJ whole genome shotgun (WGS) entry which is preliminary data.</text>
</comment>
<keyword evidence="2" id="KW-1185">Reference proteome</keyword>
<gene>
    <name evidence="1" type="ORF">GCM10010185_41200</name>
</gene>
<accession>A0A918EFJ7</accession>
<organism evidence="1 2">
    <name type="scientific">Saccharothrix coeruleofusca</name>
    <dbReference type="NCBI Taxonomy" id="33919"/>
    <lineage>
        <taxon>Bacteria</taxon>
        <taxon>Bacillati</taxon>
        <taxon>Actinomycetota</taxon>
        <taxon>Actinomycetes</taxon>
        <taxon>Pseudonocardiales</taxon>
        <taxon>Pseudonocardiaceae</taxon>
        <taxon>Saccharothrix</taxon>
    </lineage>
</organism>
<sequence length="59" mass="6693">MAHKRDLIDIRSGDEFYQPTPFGLVYPLRTGDGAPPPDQRGRTWEYFVASGRELQPVTS</sequence>
<dbReference type="EMBL" id="BMRG01000008">
    <property type="protein sequence ID" value="GGP64488.1"/>
    <property type="molecule type" value="Genomic_DNA"/>
</dbReference>
<reference evidence="1" key="2">
    <citation type="submission" date="2020-09" db="EMBL/GenBank/DDBJ databases">
        <authorList>
            <person name="Sun Q."/>
            <person name="Ohkuma M."/>
        </authorList>
    </citation>
    <scope>NUCLEOTIDE SEQUENCE</scope>
    <source>
        <strain evidence="1">JCM 3313</strain>
    </source>
</reference>
<dbReference type="RefSeq" id="WP_189224928.1">
    <property type="nucleotide sequence ID" value="NZ_BMRG01000008.1"/>
</dbReference>
<proteinExistence type="predicted"/>
<reference evidence="1" key="1">
    <citation type="journal article" date="2014" name="Int. J. Syst. Evol. Microbiol.">
        <title>Complete genome sequence of Corynebacterium casei LMG S-19264T (=DSM 44701T), isolated from a smear-ripened cheese.</title>
        <authorList>
            <consortium name="US DOE Joint Genome Institute (JGI-PGF)"/>
            <person name="Walter F."/>
            <person name="Albersmeier A."/>
            <person name="Kalinowski J."/>
            <person name="Ruckert C."/>
        </authorList>
    </citation>
    <scope>NUCLEOTIDE SEQUENCE</scope>
    <source>
        <strain evidence="1">JCM 3313</strain>
    </source>
</reference>